<name>A0ACB9HU35_9ASTR</name>
<comment type="caution">
    <text evidence="1">The sequence shown here is derived from an EMBL/GenBank/DDBJ whole genome shotgun (WGS) entry which is preliminary data.</text>
</comment>
<dbReference type="Proteomes" id="UP001056120">
    <property type="component" value="Linkage Group LG11"/>
</dbReference>
<organism evidence="1 2">
    <name type="scientific">Smallanthus sonchifolius</name>
    <dbReference type="NCBI Taxonomy" id="185202"/>
    <lineage>
        <taxon>Eukaryota</taxon>
        <taxon>Viridiplantae</taxon>
        <taxon>Streptophyta</taxon>
        <taxon>Embryophyta</taxon>
        <taxon>Tracheophyta</taxon>
        <taxon>Spermatophyta</taxon>
        <taxon>Magnoliopsida</taxon>
        <taxon>eudicotyledons</taxon>
        <taxon>Gunneridae</taxon>
        <taxon>Pentapetalae</taxon>
        <taxon>asterids</taxon>
        <taxon>campanulids</taxon>
        <taxon>Asterales</taxon>
        <taxon>Asteraceae</taxon>
        <taxon>Asteroideae</taxon>
        <taxon>Heliantheae alliance</taxon>
        <taxon>Millerieae</taxon>
        <taxon>Smallanthus</taxon>
    </lineage>
</organism>
<accession>A0ACB9HU35</accession>
<protein>
    <submittedName>
        <fullName evidence="1">Uncharacterized protein</fullName>
    </submittedName>
</protein>
<evidence type="ECO:0000313" key="2">
    <source>
        <dbReference type="Proteomes" id="UP001056120"/>
    </source>
</evidence>
<dbReference type="EMBL" id="CM042028">
    <property type="protein sequence ID" value="KAI3798745.1"/>
    <property type="molecule type" value="Genomic_DNA"/>
</dbReference>
<proteinExistence type="predicted"/>
<gene>
    <name evidence="1" type="ORF">L1987_34023</name>
</gene>
<evidence type="ECO:0000313" key="1">
    <source>
        <dbReference type="EMBL" id="KAI3798745.1"/>
    </source>
</evidence>
<reference evidence="2" key="1">
    <citation type="journal article" date="2022" name="Mol. Ecol. Resour.">
        <title>The genomes of chicory, endive, great burdock and yacon provide insights into Asteraceae palaeo-polyploidization history and plant inulin production.</title>
        <authorList>
            <person name="Fan W."/>
            <person name="Wang S."/>
            <person name="Wang H."/>
            <person name="Wang A."/>
            <person name="Jiang F."/>
            <person name="Liu H."/>
            <person name="Zhao H."/>
            <person name="Xu D."/>
            <person name="Zhang Y."/>
        </authorList>
    </citation>
    <scope>NUCLEOTIDE SEQUENCE [LARGE SCALE GENOMIC DNA]</scope>
    <source>
        <strain evidence="2">cv. Yunnan</strain>
    </source>
</reference>
<sequence length="126" mass="13751">MSILVLLLVSFLIKPGISQLNNTQNNINTPIRSFCGRNPPINLPSFINNRNSTFTEIRRQLSGNGVFYARAQSLSEGDSVFGLAQCRNYLSTAQCVACLDAGVSELDNCITGNGAYIFFDNCFVSS</sequence>
<keyword evidence="2" id="KW-1185">Reference proteome</keyword>
<reference evidence="1 2" key="2">
    <citation type="journal article" date="2022" name="Mol. Ecol. Resour.">
        <title>The genomes of chicory, endive, great burdock and yacon provide insights into Asteraceae paleo-polyploidization history and plant inulin production.</title>
        <authorList>
            <person name="Fan W."/>
            <person name="Wang S."/>
            <person name="Wang H."/>
            <person name="Wang A."/>
            <person name="Jiang F."/>
            <person name="Liu H."/>
            <person name="Zhao H."/>
            <person name="Xu D."/>
            <person name="Zhang Y."/>
        </authorList>
    </citation>
    <scope>NUCLEOTIDE SEQUENCE [LARGE SCALE GENOMIC DNA]</scope>
    <source>
        <strain evidence="2">cv. Yunnan</strain>
        <tissue evidence="1">Leaves</tissue>
    </source>
</reference>